<accession>A0AAW6U4A9</accession>
<dbReference type="PANTHER" id="PTHR43818:SF5">
    <property type="entry name" value="OXIDOREDUCTASE FAMILY PROTEIN"/>
    <property type="match status" value="1"/>
</dbReference>
<dbReference type="AlphaFoldDB" id="A0AAW6U4A9"/>
<dbReference type="SUPFAM" id="SSF55347">
    <property type="entry name" value="Glyceraldehyde-3-phosphate dehydrogenase-like, C-terminal domain"/>
    <property type="match status" value="1"/>
</dbReference>
<comment type="caution">
    <text evidence="3">The sequence shown here is derived from an EMBL/GenBank/DDBJ whole genome shotgun (WGS) entry which is preliminary data.</text>
</comment>
<evidence type="ECO:0000313" key="4">
    <source>
        <dbReference type="Proteomes" id="UP001431776"/>
    </source>
</evidence>
<gene>
    <name evidence="3" type="ORF">QJ522_19895</name>
</gene>
<evidence type="ECO:0000259" key="2">
    <source>
        <dbReference type="Pfam" id="PF19051"/>
    </source>
</evidence>
<protein>
    <submittedName>
        <fullName evidence="3">Gfo/Idh/MocA family oxidoreductase</fullName>
    </submittedName>
</protein>
<dbReference type="PANTHER" id="PTHR43818">
    <property type="entry name" value="BCDNA.GH03377"/>
    <property type="match status" value="1"/>
</dbReference>
<feature type="domain" description="Gfo/Idh/MocA-like oxidoreductase N-terminal" evidence="1">
    <location>
        <begin position="37"/>
        <end position="162"/>
    </location>
</feature>
<organism evidence="3 4">
    <name type="scientific">Anaerobaca lacustris</name>
    <dbReference type="NCBI Taxonomy" id="3044600"/>
    <lineage>
        <taxon>Bacteria</taxon>
        <taxon>Pseudomonadati</taxon>
        <taxon>Planctomycetota</taxon>
        <taxon>Phycisphaerae</taxon>
        <taxon>Sedimentisphaerales</taxon>
        <taxon>Anaerobacaceae</taxon>
        <taxon>Anaerobaca</taxon>
    </lineage>
</organism>
<dbReference type="RefSeq" id="WP_349246740.1">
    <property type="nucleotide sequence ID" value="NZ_JASCXX010000033.1"/>
</dbReference>
<reference evidence="3" key="1">
    <citation type="submission" date="2023-05" db="EMBL/GenBank/DDBJ databases">
        <title>Anaerotaeda fermentans gen. nov., sp. nov., a novel anaerobic planctomycete of the new family within the order Sedimentisphaerales isolated from Taman Peninsula, Russia.</title>
        <authorList>
            <person name="Khomyakova M.A."/>
            <person name="Merkel A.Y."/>
            <person name="Slobodkin A.I."/>
        </authorList>
    </citation>
    <scope>NUCLEOTIDE SEQUENCE</scope>
    <source>
        <strain evidence="3">M17dextr</strain>
    </source>
</reference>
<evidence type="ECO:0000259" key="1">
    <source>
        <dbReference type="Pfam" id="PF01408"/>
    </source>
</evidence>
<dbReference type="InterPro" id="IPR043906">
    <property type="entry name" value="Gfo/Idh/MocA_OxRdtase_bact_C"/>
</dbReference>
<dbReference type="Gene3D" id="3.30.360.10">
    <property type="entry name" value="Dihydrodipicolinate Reductase, domain 2"/>
    <property type="match status" value="1"/>
</dbReference>
<dbReference type="PROSITE" id="PS51318">
    <property type="entry name" value="TAT"/>
    <property type="match status" value="1"/>
</dbReference>
<dbReference type="SUPFAM" id="SSF51735">
    <property type="entry name" value="NAD(P)-binding Rossmann-fold domains"/>
    <property type="match status" value="1"/>
</dbReference>
<dbReference type="Pfam" id="PF19051">
    <property type="entry name" value="GFO_IDH_MocA_C2"/>
    <property type="match status" value="1"/>
</dbReference>
<evidence type="ECO:0000313" key="3">
    <source>
        <dbReference type="EMBL" id="MDI6451334.1"/>
    </source>
</evidence>
<dbReference type="InterPro" id="IPR006311">
    <property type="entry name" value="TAT_signal"/>
</dbReference>
<dbReference type="Gene3D" id="3.40.50.720">
    <property type="entry name" value="NAD(P)-binding Rossmann-like Domain"/>
    <property type="match status" value="1"/>
</dbReference>
<dbReference type="EMBL" id="JASCXX010000033">
    <property type="protein sequence ID" value="MDI6451334.1"/>
    <property type="molecule type" value="Genomic_DNA"/>
</dbReference>
<dbReference type="Pfam" id="PF01408">
    <property type="entry name" value="GFO_IDH_MocA"/>
    <property type="match status" value="1"/>
</dbReference>
<dbReference type="InterPro" id="IPR050463">
    <property type="entry name" value="Gfo/Idh/MocA_oxidrdct_glycsds"/>
</dbReference>
<keyword evidence="4" id="KW-1185">Reference proteome</keyword>
<feature type="domain" description="Gfo/Idh/MocA-like oxidoreductase bacterial type C-terminal" evidence="2">
    <location>
        <begin position="206"/>
        <end position="417"/>
    </location>
</feature>
<sequence>MPQTTRRTFLRNSLAAGTAFIVCGARSTKVLGANDRLRIAVAGVNGQGAGHVNAWLGQKNVELAYLIDPDQQVLDRRLAEVKEKTGDRFGCKGVADIRTALDDKTVDAISIAAPNHWHSLMTIWAAQAGKHVYVEKPMSHDVQEGRVVVEAQKKYGVVIQHGTQSRSSTKNAGLHDLIRSGKFGKLKISYGYCCKPRGSIGFKSPSAPPANLDWNLWRGPARVDAYHGNYVHYNWHWFWETGNGDLNNQGTHQLDMAYWALDKGLTNPIRAMAIGGRFLWNDQGETPNTMLGIAEYPNGQYVFFNVRNVNYDGYQRQVENQYYFEDGGRIIGGQYYPKGSDQGEKIDVPDGQVTPGGQFGSFIAACRAGDPQMANGNAVDAHHSCVLGHLMNNSYRLGKGVPFNAKAGRFGDNEDAYEHFMKLHEVMSEGVGIPEDGNQYTVGPWLTFDPRTERHTGEFAAQANELLKDANRPGFQVPDVKDV</sequence>
<dbReference type="GO" id="GO:0000166">
    <property type="term" value="F:nucleotide binding"/>
    <property type="evidence" value="ECO:0007669"/>
    <property type="project" value="InterPro"/>
</dbReference>
<dbReference type="InterPro" id="IPR000683">
    <property type="entry name" value="Gfo/Idh/MocA-like_OxRdtase_N"/>
</dbReference>
<dbReference type="Proteomes" id="UP001431776">
    <property type="component" value="Unassembled WGS sequence"/>
</dbReference>
<proteinExistence type="predicted"/>
<name>A0AAW6U4A9_9BACT</name>
<dbReference type="InterPro" id="IPR036291">
    <property type="entry name" value="NAD(P)-bd_dom_sf"/>
</dbReference>